<name>A0A4V6MG76_9ACTN</name>
<feature type="domain" description="AMP-binding enzyme C-terminal" evidence="6">
    <location>
        <begin position="455"/>
        <end position="532"/>
    </location>
</feature>
<dbReference type="InterPro" id="IPR020845">
    <property type="entry name" value="AMP-binding_CS"/>
</dbReference>
<dbReference type="InterPro" id="IPR042099">
    <property type="entry name" value="ANL_N_sf"/>
</dbReference>
<keyword evidence="8" id="KW-1185">Reference proteome</keyword>
<dbReference type="AlphaFoldDB" id="A0A4V6MG76"/>
<protein>
    <submittedName>
        <fullName evidence="7">Acetyl-CoA synthetase</fullName>
    </submittedName>
</protein>
<keyword evidence="3" id="KW-0547">Nucleotide-binding</keyword>
<dbReference type="InterPro" id="IPR000873">
    <property type="entry name" value="AMP-dep_synth/lig_dom"/>
</dbReference>
<dbReference type="InterPro" id="IPR025110">
    <property type="entry name" value="AMP-bd_C"/>
</dbReference>
<sequence length="558" mass="61074">MTGDNHATFRAARDLLLALRADHDAAYASFRWPRFEHFNWALDWFDPIARGNHRPAVRLLSGPAATTVSYAELAERSDQVAGWLRRCGVRRGDRCLVMLDNQIEVWEVLLAAMKLGAVVIPTYTTVSAPDLAARLRRGVVSHLVTTDRLAERLGDTGRGLTRIAVGAPVRGWLPYRDAYGQSPGFVPDGPTRAGDPLLLYFTSGTTSRPKLALHTHVSYPVGHLSGMYWGGVRPGDLHLNVSAPGWAKHAWSSFFVPFNAEATLLALDVPEQEPARAVLDALHEHRATTFCAPPTVWRSLIQQDLRRAPQALREAGSVGEPLNPEVIERIGRAWGVPVRDGYGQTETTAQIGTTPGLPARPGTMGKPLPGYRITLVDPVTGEPGDEGEICVELSDLPVGVMTGYLDDEERNARTFAGGRYHTGDIGRRDADGYLTYVGRTDDVFKSHNHRISPFELESVLLEHPDVVEAAVVPVPDPVAIQVPKAFVTLCGGCPPTVETARAILAHSSAQLAPHQRIRRIEFRTLPKTTSGKIKRAELRALDRAAGRPFEYRAEDLSA</sequence>
<dbReference type="GO" id="GO:0006637">
    <property type="term" value="P:acyl-CoA metabolic process"/>
    <property type="evidence" value="ECO:0007669"/>
    <property type="project" value="TreeGrafter"/>
</dbReference>
<dbReference type="Gene3D" id="3.30.300.30">
    <property type="match status" value="1"/>
</dbReference>
<dbReference type="Gene3D" id="3.40.50.12780">
    <property type="entry name" value="N-terminal domain of ligase-like"/>
    <property type="match status" value="1"/>
</dbReference>
<accession>A0A4V6MG76</accession>
<proteinExistence type="inferred from homology"/>
<comment type="caution">
    <text evidence="7">The sequence shown here is derived from an EMBL/GenBank/DDBJ whole genome shotgun (WGS) entry which is preliminary data.</text>
</comment>
<evidence type="ECO:0000313" key="7">
    <source>
        <dbReference type="EMBL" id="RZU54046.1"/>
    </source>
</evidence>
<dbReference type="GO" id="GO:0004321">
    <property type="term" value="F:fatty-acyl-CoA synthase activity"/>
    <property type="evidence" value="ECO:0007669"/>
    <property type="project" value="TreeGrafter"/>
</dbReference>
<comment type="similarity">
    <text evidence="1">Belongs to the ATP-dependent AMP-binding enzyme family.</text>
</comment>
<dbReference type="GO" id="GO:0005524">
    <property type="term" value="F:ATP binding"/>
    <property type="evidence" value="ECO:0007669"/>
    <property type="project" value="UniProtKB-KW"/>
</dbReference>
<dbReference type="GO" id="GO:0006633">
    <property type="term" value="P:fatty acid biosynthetic process"/>
    <property type="evidence" value="ECO:0007669"/>
    <property type="project" value="TreeGrafter"/>
</dbReference>
<dbReference type="PROSITE" id="PS00455">
    <property type="entry name" value="AMP_BINDING"/>
    <property type="match status" value="1"/>
</dbReference>
<evidence type="ECO:0000256" key="2">
    <source>
        <dbReference type="ARBA" id="ARBA00022598"/>
    </source>
</evidence>
<organism evidence="7 8">
    <name type="scientific">Krasilnikovia cinnamomea</name>
    <dbReference type="NCBI Taxonomy" id="349313"/>
    <lineage>
        <taxon>Bacteria</taxon>
        <taxon>Bacillati</taxon>
        <taxon>Actinomycetota</taxon>
        <taxon>Actinomycetes</taxon>
        <taxon>Micromonosporales</taxon>
        <taxon>Micromonosporaceae</taxon>
        <taxon>Krasilnikovia</taxon>
    </lineage>
</organism>
<evidence type="ECO:0000256" key="1">
    <source>
        <dbReference type="ARBA" id="ARBA00006432"/>
    </source>
</evidence>
<gene>
    <name evidence="7" type="ORF">EV385_5983</name>
</gene>
<dbReference type="Proteomes" id="UP000292564">
    <property type="component" value="Unassembled WGS sequence"/>
</dbReference>
<keyword evidence="4" id="KW-0067">ATP-binding</keyword>
<dbReference type="GO" id="GO:0016405">
    <property type="term" value="F:CoA-ligase activity"/>
    <property type="evidence" value="ECO:0007669"/>
    <property type="project" value="UniProtKB-ARBA"/>
</dbReference>
<dbReference type="EMBL" id="SHKY01000001">
    <property type="protein sequence ID" value="RZU54046.1"/>
    <property type="molecule type" value="Genomic_DNA"/>
</dbReference>
<dbReference type="PANTHER" id="PTHR43605">
    <property type="entry name" value="ACYL-COENZYME A SYNTHETASE"/>
    <property type="match status" value="1"/>
</dbReference>
<feature type="domain" description="AMP-dependent synthetase/ligase" evidence="5">
    <location>
        <begin position="54"/>
        <end position="405"/>
    </location>
</feature>
<dbReference type="PANTHER" id="PTHR43605:SF10">
    <property type="entry name" value="ACYL-COA SYNTHETASE MEDIUM CHAIN FAMILY MEMBER 3"/>
    <property type="match status" value="1"/>
</dbReference>
<evidence type="ECO:0000256" key="4">
    <source>
        <dbReference type="ARBA" id="ARBA00022840"/>
    </source>
</evidence>
<dbReference type="GO" id="GO:0015645">
    <property type="term" value="F:fatty acid ligase activity"/>
    <property type="evidence" value="ECO:0007669"/>
    <property type="project" value="TreeGrafter"/>
</dbReference>
<dbReference type="OrthoDB" id="9803968at2"/>
<dbReference type="Pfam" id="PF00501">
    <property type="entry name" value="AMP-binding"/>
    <property type="match status" value="1"/>
</dbReference>
<keyword evidence="2" id="KW-0436">Ligase</keyword>
<evidence type="ECO:0000259" key="6">
    <source>
        <dbReference type="Pfam" id="PF13193"/>
    </source>
</evidence>
<dbReference type="RefSeq" id="WP_130512461.1">
    <property type="nucleotide sequence ID" value="NZ_SHKY01000001.1"/>
</dbReference>
<dbReference type="InterPro" id="IPR051087">
    <property type="entry name" value="Mitochondrial_ACSM"/>
</dbReference>
<dbReference type="InterPro" id="IPR045851">
    <property type="entry name" value="AMP-bd_C_sf"/>
</dbReference>
<evidence type="ECO:0000313" key="8">
    <source>
        <dbReference type="Proteomes" id="UP000292564"/>
    </source>
</evidence>
<evidence type="ECO:0000256" key="3">
    <source>
        <dbReference type="ARBA" id="ARBA00022741"/>
    </source>
</evidence>
<dbReference type="Pfam" id="PF13193">
    <property type="entry name" value="AMP-binding_C"/>
    <property type="match status" value="1"/>
</dbReference>
<evidence type="ECO:0000259" key="5">
    <source>
        <dbReference type="Pfam" id="PF00501"/>
    </source>
</evidence>
<dbReference type="SUPFAM" id="SSF56801">
    <property type="entry name" value="Acetyl-CoA synthetase-like"/>
    <property type="match status" value="1"/>
</dbReference>
<reference evidence="7 8" key="1">
    <citation type="submission" date="2019-02" db="EMBL/GenBank/DDBJ databases">
        <title>Sequencing the genomes of 1000 actinobacteria strains.</title>
        <authorList>
            <person name="Klenk H.-P."/>
        </authorList>
    </citation>
    <scope>NUCLEOTIDE SEQUENCE [LARGE SCALE GENOMIC DNA]</scope>
    <source>
        <strain evidence="7 8">DSM 45162</strain>
    </source>
</reference>